<sequence>MPLPLQESTMSDDSVDRVFEKAIVTIQTLSSQKGYHSLPRPPANVRIQLYALFKQSTEGDVSHILDKPDGNPTSPDYNLALRKWEAWKSKEGLSKTEAKRAYIELLIHTMKTYAMGTIVARELLSELEFMWWQISHSNTFDGNEGPEYQDETNSVLMLTNDNDMDNGSEKIRREVYETLATLRPNSIQNGISLAPIGSGLSDKSEEFYAIWITLKRILTKLLTISRGIVTYLGKRIMSQSLILLFMLFVVKYSDKSIDLALDKVDSRHSSWISKLIQLLSQFTGISKVSLQVQ</sequence>
<protein>
    <submittedName>
        <fullName evidence="3">KLLA0A01870p</fullName>
    </submittedName>
</protein>
<dbReference type="PANTHER" id="PTHR23310">
    <property type="entry name" value="ACYL-COA-BINDING PROTEIN, ACBP"/>
    <property type="match status" value="1"/>
</dbReference>
<evidence type="ECO:0000313" key="3">
    <source>
        <dbReference type="EMBL" id="CAH02670.1"/>
    </source>
</evidence>
<dbReference type="RefSeq" id="XP_451082.1">
    <property type="nucleotide sequence ID" value="XM_451082.1"/>
</dbReference>
<evidence type="ECO:0000259" key="2">
    <source>
        <dbReference type="PROSITE" id="PS51228"/>
    </source>
</evidence>
<organism evidence="3 4">
    <name type="scientific">Kluyveromyces lactis (strain ATCC 8585 / CBS 2359 / DSM 70799 / NBRC 1267 / NRRL Y-1140 / WM37)</name>
    <name type="common">Yeast</name>
    <name type="synonym">Candida sphaerica</name>
    <dbReference type="NCBI Taxonomy" id="284590"/>
    <lineage>
        <taxon>Eukaryota</taxon>
        <taxon>Fungi</taxon>
        <taxon>Dikarya</taxon>
        <taxon>Ascomycota</taxon>
        <taxon>Saccharomycotina</taxon>
        <taxon>Saccharomycetes</taxon>
        <taxon>Saccharomycetales</taxon>
        <taxon>Saccharomycetaceae</taxon>
        <taxon>Kluyveromyces</taxon>
    </lineage>
</organism>
<dbReference type="PANTHER" id="PTHR23310:SF133">
    <property type="entry name" value="COA BINDING PROTEIN, PUTATIVE (AFU_ORTHOLOGUE AFUA_1G12300)-RELATED"/>
    <property type="match status" value="1"/>
</dbReference>
<dbReference type="EMBL" id="CR382121">
    <property type="protein sequence ID" value="CAH02670.1"/>
    <property type="molecule type" value="Genomic_DNA"/>
</dbReference>
<accession>Q6CYA7</accession>
<dbReference type="eggNOG" id="KOG0817">
    <property type="taxonomic scope" value="Eukaryota"/>
</dbReference>
<proteinExistence type="predicted"/>
<dbReference type="PaxDb" id="284590-Q6CYA7"/>
<dbReference type="Pfam" id="PF00887">
    <property type="entry name" value="ACBP"/>
    <property type="match status" value="1"/>
</dbReference>
<keyword evidence="1" id="KW-0446">Lipid-binding</keyword>
<feature type="domain" description="ACB" evidence="2">
    <location>
        <begin position="15"/>
        <end position="115"/>
    </location>
</feature>
<dbReference type="Gene3D" id="1.20.80.10">
    <property type="match status" value="1"/>
</dbReference>
<evidence type="ECO:0000313" key="4">
    <source>
        <dbReference type="Proteomes" id="UP000000598"/>
    </source>
</evidence>
<evidence type="ECO:0000256" key="1">
    <source>
        <dbReference type="ARBA" id="ARBA00023121"/>
    </source>
</evidence>
<dbReference type="GO" id="GO:0000062">
    <property type="term" value="F:fatty-acyl-CoA binding"/>
    <property type="evidence" value="ECO:0007669"/>
    <property type="project" value="InterPro"/>
</dbReference>
<dbReference type="SUPFAM" id="SSF47027">
    <property type="entry name" value="Acyl-CoA binding protein"/>
    <property type="match status" value="1"/>
</dbReference>
<dbReference type="GeneID" id="2896366"/>
<dbReference type="AlphaFoldDB" id="Q6CYA7"/>
<keyword evidence="4" id="KW-1185">Reference proteome</keyword>
<dbReference type="STRING" id="284590.Q6CYA7"/>
<dbReference type="Proteomes" id="UP000000598">
    <property type="component" value="Chromosome A"/>
</dbReference>
<gene>
    <name evidence="3" type="ORF">KLLA0_A01870g</name>
</gene>
<dbReference type="HOGENOM" id="CLU_950162_0_0_1"/>
<dbReference type="InterPro" id="IPR035984">
    <property type="entry name" value="Acyl-CoA-binding_sf"/>
</dbReference>
<dbReference type="GO" id="GO:0006631">
    <property type="term" value="P:fatty acid metabolic process"/>
    <property type="evidence" value="ECO:0007669"/>
    <property type="project" value="TreeGrafter"/>
</dbReference>
<dbReference type="InterPro" id="IPR014352">
    <property type="entry name" value="FERM/acyl-CoA-bd_prot_sf"/>
</dbReference>
<dbReference type="InParanoid" id="Q6CYA7"/>
<dbReference type="KEGG" id="kla:KLLA0_A01870g"/>
<reference evidence="3 4" key="1">
    <citation type="journal article" date="2004" name="Nature">
        <title>Genome evolution in yeasts.</title>
        <authorList>
            <consortium name="Genolevures"/>
            <person name="Dujon B."/>
            <person name="Sherman D."/>
            <person name="Fischer G."/>
            <person name="Durrens P."/>
            <person name="Casaregola S."/>
            <person name="Lafontaine I."/>
            <person name="de Montigny J."/>
            <person name="Marck C."/>
            <person name="Neuveglise C."/>
            <person name="Talla E."/>
            <person name="Goffard N."/>
            <person name="Frangeul L."/>
            <person name="Aigle M."/>
            <person name="Anthouard V."/>
            <person name="Babour A."/>
            <person name="Barbe V."/>
            <person name="Barnay S."/>
            <person name="Blanchin S."/>
            <person name="Beckerich J.M."/>
            <person name="Beyne E."/>
            <person name="Bleykasten C."/>
            <person name="Boisrame A."/>
            <person name="Boyer J."/>
            <person name="Cattolico L."/>
            <person name="Confanioleri F."/>
            <person name="de Daruvar A."/>
            <person name="Despons L."/>
            <person name="Fabre E."/>
            <person name="Fairhead C."/>
            <person name="Ferry-Dumazet H."/>
            <person name="Groppi A."/>
            <person name="Hantraye F."/>
            <person name="Hennequin C."/>
            <person name="Jauniaux N."/>
            <person name="Joyet P."/>
            <person name="Kachouri R."/>
            <person name="Kerrest A."/>
            <person name="Koszul R."/>
            <person name="Lemaire M."/>
            <person name="Lesur I."/>
            <person name="Ma L."/>
            <person name="Muller H."/>
            <person name="Nicaud J.M."/>
            <person name="Nikolski M."/>
            <person name="Oztas S."/>
            <person name="Ozier-Kalogeropoulos O."/>
            <person name="Pellenz S."/>
            <person name="Potier S."/>
            <person name="Richard G.F."/>
            <person name="Straub M.L."/>
            <person name="Suleau A."/>
            <person name="Swennene D."/>
            <person name="Tekaia F."/>
            <person name="Wesolowski-Louvel M."/>
            <person name="Westhof E."/>
            <person name="Wirth B."/>
            <person name="Zeniou-Meyer M."/>
            <person name="Zivanovic I."/>
            <person name="Bolotin-Fukuhara M."/>
            <person name="Thierry A."/>
            <person name="Bouchier C."/>
            <person name="Caudron B."/>
            <person name="Scarpelli C."/>
            <person name="Gaillardin C."/>
            <person name="Weissenbach J."/>
            <person name="Wincker P."/>
            <person name="Souciet J.L."/>
        </authorList>
    </citation>
    <scope>NUCLEOTIDE SEQUENCE [LARGE SCALE GENOMIC DNA]</scope>
    <source>
        <strain evidence="4">ATCC 8585 / CBS 2359 / DSM 70799 / NBRC 1267 / NRRL Y-1140 / WM37</strain>
    </source>
</reference>
<name>Q6CYA7_KLULA</name>
<dbReference type="InterPro" id="IPR000582">
    <property type="entry name" value="Acyl-CoA-binding_protein"/>
</dbReference>
<dbReference type="PROSITE" id="PS51228">
    <property type="entry name" value="ACB_2"/>
    <property type="match status" value="1"/>
</dbReference>